<evidence type="ECO:0000313" key="1">
    <source>
        <dbReference type="EMBL" id="KKN08736.1"/>
    </source>
</evidence>
<proteinExistence type="predicted"/>
<comment type="caution">
    <text evidence="1">The sequence shown here is derived from an EMBL/GenBank/DDBJ whole genome shotgun (WGS) entry which is preliminary data.</text>
</comment>
<reference evidence="1" key="1">
    <citation type="journal article" date="2015" name="Nature">
        <title>Complex archaea that bridge the gap between prokaryotes and eukaryotes.</title>
        <authorList>
            <person name="Spang A."/>
            <person name="Saw J.H."/>
            <person name="Jorgensen S.L."/>
            <person name="Zaremba-Niedzwiedzka K."/>
            <person name="Martijn J."/>
            <person name="Lind A.E."/>
            <person name="van Eijk R."/>
            <person name="Schleper C."/>
            <person name="Guy L."/>
            <person name="Ettema T.J."/>
        </authorList>
    </citation>
    <scope>NUCLEOTIDE SEQUENCE</scope>
</reference>
<gene>
    <name evidence="1" type="ORF">LCGC14_1053730</name>
</gene>
<dbReference type="EMBL" id="LAZR01004422">
    <property type="protein sequence ID" value="KKN08736.1"/>
    <property type="molecule type" value="Genomic_DNA"/>
</dbReference>
<name>A0A0F9Q663_9ZZZZ</name>
<organism evidence="1">
    <name type="scientific">marine sediment metagenome</name>
    <dbReference type="NCBI Taxonomy" id="412755"/>
    <lineage>
        <taxon>unclassified sequences</taxon>
        <taxon>metagenomes</taxon>
        <taxon>ecological metagenomes</taxon>
    </lineage>
</organism>
<sequence length="1097" mass="123316">MGANLDCARLIAKSIEGLDEKDLDVFAEKLARKQEGLAPGALAGIAAVMAQEAELNKALKLREAFNTATAVARKLDYVRTHFNDDMRLGLTAVTVGNVNIDRPGAQSASAGWAQWTNRDKARSGLIFSLERDNVLKTWRKRLHQDDAADALEALDKGEPIPDVHPDAIKIAKISHELQTSGMIEANKAGAHIRFRPDHIAPQMWDSSRLANVVDSQSARTKMRRFLRFGPEKTQERYNANRREFTNDMMREADVQQMMDEADEFYGELGQSFKSDIDMLEEFIGHAYDGLVTGIHNVNTSSRMMDGQYRNIAVKMSQHRVFHFKDAGARQRMMRKYGAGDLYETIQRGIEIRAEHTALIDTLGPNPEFTMNAVTEALKLDLHAAGRQVDLMKLKSFQQKKLKWDMAELTGAIHVPGNHVMATFFSNLRGFQVITKLGKVMFSAINDTSFVANEMRLSGSRFFGSLNDTFTGYFSRTTGIDQKRLLAMMAVTMDGNRGQVMGRYAVGDHSSGMMAKAADQFLKLAGLTVHTDHSRRVMGLWLARELGVVKDLPFKAIPDDLKRMLRQGAIEDREWEVIRRWVQFDDEGNSHIVPESAETVPDDIIEPMVKEEVAGVRAKAVARLGSIAKQQTKIIERQNKRAARITKRKLRKQEKLDAREKILRRRVNRITGEMKVAKEILEATKNMAEIEVRISQLIKSEQAITKVQALMDAIDDGTRNAEPAISKTETIITRLTDAQRKNAFGLGERRAELRQRVKNADKRFKDDMEKREGKLSDQQQKDLNALNDELEELAGFVAESQVDFDTLTKKADEVVRTSKKQIDSLIQQQRRTLERKLRSYFTLRVNRGVPTPSPRTRSRVRMGAQSGDLLGEGWISFLQFKMFPLGLGHASIGANIFGRNSQIMPFRQALLQQPAFLSMTQMFLTGTIMGVVGNWASQLSRGQKPIIPETPGEMANTFIRGAHRGGAMGFYGDVMFGEYKARYGETAISRLMGPSINLLDDIFNTVIQSRDLEANGRDFARLIDNNVPFVNLFYTKILWDYLVVYNLHEWISPGSASRTEAAIDEFGAEFYIPPSSVVPTGGGSPLEILDNLAEEVTQ</sequence>
<accession>A0A0F9Q663</accession>
<protein>
    <submittedName>
        <fullName evidence="1">Uncharacterized protein</fullName>
    </submittedName>
</protein>
<dbReference type="AlphaFoldDB" id="A0A0F9Q663"/>